<dbReference type="GeneID" id="98393519"/>
<sequence>MATKARIGILTTTKIAKTIEVAYEGYPEYTGELLKAAFKTPKQVRALIEKGDIIQLEANLSDIEQDEVMGTAQIHRFVGDLSTLANDTFAEYIYLYQEATKTWHLLEEGALQPL</sequence>
<keyword evidence="2" id="KW-1185">Reference proteome</keyword>
<dbReference type="AlphaFoldDB" id="A0A2L0D4L0"/>
<evidence type="ECO:0000313" key="1">
    <source>
        <dbReference type="EMBL" id="AUW96745.1"/>
    </source>
</evidence>
<dbReference type="KEGG" id="splr:C0J00_06300"/>
<reference evidence="1 2" key="1">
    <citation type="submission" date="2017-12" db="EMBL/GenBank/DDBJ databases">
        <authorList>
            <person name="Hurst M.R.H."/>
        </authorList>
    </citation>
    <scope>NUCLEOTIDE SEQUENCE [LARGE SCALE GENOMIC DNA]</scope>
    <source>
        <strain evidence="1 2">TH11417</strain>
    </source>
</reference>
<dbReference type="OrthoDB" id="281660at2"/>
<dbReference type="Proteomes" id="UP000238956">
    <property type="component" value="Chromosome"/>
</dbReference>
<organism evidence="1 2">
    <name type="scientific">Streptococcus pluranimalium</name>
    <dbReference type="NCBI Taxonomy" id="82348"/>
    <lineage>
        <taxon>Bacteria</taxon>
        <taxon>Bacillati</taxon>
        <taxon>Bacillota</taxon>
        <taxon>Bacilli</taxon>
        <taxon>Lactobacillales</taxon>
        <taxon>Streptococcaceae</taxon>
        <taxon>Streptococcus</taxon>
    </lineage>
</organism>
<protein>
    <submittedName>
        <fullName evidence="1">Uncharacterized protein</fullName>
    </submittedName>
</protein>
<accession>A0A2L0D4L0</accession>
<dbReference type="EMBL" id="CP025536">
    <property type="protein sequence ID" value="AUW96745.1"/>
    <property type="molecule type" value="Genomic_DNA"/>
</dbReference>
<proteinExistence type="predicted"/>
<evidence type="ECO:0000313" key="2">
    <source>
        <dbReference type="Proteomes" id="UP000238956"/>
    </source>
</evidence>
<gene>
    <name evidence="1" type="ORF">C0J00_06300</name>
</gene>
<name>A0A2L0D4L0_9STRE</name>
<dbReference type="RefSeq" id="WP_104968070.1">
    <property type="nucleotide sequence ID" value="NZ_CP025536.1"/>
</dbReference>
<reference evidence="1 2" key="2">
    <citation type="submission" date="2018-02" db="EMBL/GenBank/DDBJ databases">
        <title>Whole genome sequencing analysis of Streptococcus pluranimalium isolated from cattle infected mastitis in China.</title>
        <authorList>
            <person name="Zhang J.-R."/>
            <person name="Hu G.-Z."/>
        </authorList>
    </citation>
    <scope>NUCLEOTIDE SEQUENCE [LARGE SCALE GENOMIC DNA]</scope>
    <source>
        <strain evidence="1 2">TH11417</strain>
    </source>
</reference>